<feature type="region of interest" description="Disordered" evidence="1">
    <location>
        <begin position="76"/>
        <end position="103"/>
    </location>
</feature>
<proteinExistence type="predicted"/>
<protein>
    <submittedName>
        <fullName evidence="2">Cytochrome P450 2J2-like</fullName>
    </submittedName>
</protein>
<dbReference type="Proteomes" id="UP000297703">
    <property type="component" value="Unassembled WGS sequence"/>
</dbReference>
<sequence>MPGSPGDLLWAIPPQSGQLDPGRPWAVRGALPVPPRHQQPRDAAGSSEWERTGLGWQLGGEHQAHPRTVSTARSVLGASGCGRQPPVLPPARAWAPSPAAAQH</sequence>
<gene>
    <name evidence="2" type="ORF">DR999_PMT17285</name>
</gene>
<organism evidence="2 3">
    <name type="scientific">Platysternon megacephalum</name>
    <name type="common">big-headed turtle</name>
    <dbReference type="NCBI Taxonomy" id="55544"/>
    <lineage>
        <taxon>Eukaryota</taxon>
        <taxon>Metazoa</taxon>
        <taxon>Chordata</taxon>
        <taxon>Craniata</taxon>
        <taxon>Vertebrata</taxon>
        <taxon>Euteleostomi</taxon>
        <taxon>Archelosauria</taxon>
        <taxon>Testudinata</taxon>
        <taxon>Testudines</taxon>
        <taxon>Cryptodira</taxon>
        <taxon>Durocryptodira</taxon>
        <taxon>Testudinoidea</taxon>
        <taxon>Platysternidae</taxon>
        <taxon>Platysternon</taxon>
    </lineage>
</organism>
<reference evidence="2 3" key="1">
    <citation type="submission" date="2019-04" db="EMBL/GenBank/DDBJ databases">
        <title>Draft genome of the big-headed turtle Platysternon megacephalum.</title>
        <authorList>
            <person name="Gong S."/>
        </authorList>
    </citation>
    <scope>NUCLEOTIDE SEQUENCE [LARGE SCALE GENOMIC DNA]</scope>
    <source>
        <strain evidence="2">DO16091913</strain>
        <tissue evidence="2">Muscle</tissue>
    </source>
</reference>
<dbReference type="AlphaFoldDB" id="A0A4D9DTA9"/>
<comment type="caution">
    <text evidence="2">The sequence shown here is derived from an EMBL/GenBank/DDBJ whole genome shotgun (WGS) entry which is preliminary data.</text>
</comment>
<evidence type="ECO:0000313" key="3">
    <source>
        <dbReference type="Proteomes" id="UP000297703"/>
    </source>
</evidence>
<feature type="compositionally biased region" description="Low complexity" evidence="1">
    <location>
        <begin position="90"/>
        <end position="103"/>
    </location>
</feature>
<evidence type="ECO:0000313" key="2">
    <source>
        <dbReference type="EMBL" id="TFK00547.1"/>
    </source>
</evidence>
<keyword evidence="3" id="KW-1185">Reference proteome</keyword>
<accession>A0A4D9DTA9</accession>
<reference evidence="2 3" key="2">
    <citation type="submission" date="2019-04" db="EMBL/GenBank/DDBJ databases">
        <title>The genome sequence of big-headed turtle.</title>
        <authorList>
            <person name="Gong S."/>
        </authorList>
    </citation>
    <scope>NUCLEOTIDE SEQUENCE [LARGE SCALE GENOMIC DNA]</scope>
    <source>
        <strain evidence="2">DO16091913</strain>
        <tissue evidence="2">Muscle</tissue>
    </source>
</reference>
<evidence type="ECO:0000256" key="1">
    <source>
        <dbReference type="SAM" id="MobiDB-lite"/>
    </source>
</evidence>
<dbReference type="EMBL" id="QXTE01000266">
    <property type="protein sequence ID" value="TFK00547.1"/>
    <property type="molecule type" value="Genomic_DNA"/>
</dbReference>
<name>A0A4D9DTA9_9SAUR</name>